<keyword evidence="1" id="KW-0175">Coiled coil</keyword>
<dbReference type="RefSeq" id="XP_001030220.2">
    <property type="nucleotide sequence ID" value="XM_001030220.2"/>
</dbReference>
<dbReference type="AlphaFoldDB" id="Q22B96"/>
<feature type="compositionally biased region" description="Basic and acidic residues" evidence="2">
    <location>
        <begin position="1010"/>
        <end position="1020"/>
    </location>
</feature>
<evidence type="ECO:0000256" key="2">
    <source>
        <dbReference type="SAM" id="MobiDB-lite"/>
    </source>
</evidence>
<feature type="region of interest" description="Disordered" evidence="2">
    <location>
        <begin position="1000"/>
        <end position="1030"/>
    </location>
</feature>
<name>Q22B96_TETTS</name>
<reference evidence="4" key="1">
    <citation type="journal article" date="2006" name="PLoS Biol.">
        <title>Macronuclear genome sequence of the ciliate Tetrahymena thermophila, a model eukaryote.</title>
        <authorList>
            <person name="Eisen J.A."/>
            <person name="Coyne R.S."/>
            <person name="Wu M."/>
            <person name="Wu D."/>
            <person name="Thiagarajan M."/>
            <person name="Wortman J.R."/>
            <person name="Badger J.H."/>
            <person name="Ren Q."/>
            <person name="Amedeo P."/>
            <person name="Jones K.M."/>
            <person name="Tallon L.J."/>
            <person name="Delcher A.L."/>
            <person name="Salzberg S.L."/>
            <person name="Silva J.C."/>
            <person name="Haas B.J."/>
            <person name="Majoros W.H."/>
            <person name="Farzad M."/>
            <person name="Carlton J.M."/>
            <person name="Smith R.K. Jr."/>
            <person name="Garg J."/>
            <person name="Pearlman R.E."/>
            <person name="Karrer K.M."/>
            <person name="Sun L."/>
            <person name="Manning G."/>
            <person name="Elde N.C."/>
            <person name="Turkewitz A.P."/>
            <person name="Asai D.J."/>
            <person name="Wilkes D.E."/>
            <person name="Wang Y."/>
            <person name="Cai H."/>
            <person name="Collins K."/>
            <person name="Stewart B.A."/>
            <person name="Lee S.R."/>
            <person name="Wilamowska K."/>
            <person name="Weinberg Z."/>
            <person name="Ruzzo W.L."/>
            <person name="Wloga D."/>
            <person name="Gaertig J."/>
            <person name="Frankel J."/>
            <person name="Tsao C.-C."/>
            <person name="Gorovsky M.A."/>
            <person name="Keeling P.J."/>
            <person name="Waller R.F."/>
            <person name="Patron N.J."/>
            <person name="Cherry J.M."/>
            <person name="Stover N.A."/>
            <person name="Krieger C.J."/>
            <person name="del Toro C."/>
            <person name="Ryder H.F."/>
            <person name="Williamson S.C."/>
            <person name="Barbeau R.A."/>
            <person name="Hamilton E.P."/>
            <person name="Orias E."/>
        </authorList>
    </citation>
    <scope>NUCLEOTIDE SEQUENCE [LARGE SCALE GENOMIC DNA]</scope>
    <source>
        <strain evidence="4">SB210</strain>
    </source>
</reference>
<evidence type="ECO:0000256" key="1">
    <source>
        <dbReference type="SAM" id="Coils"/>
    </source>
</evidence>
<dbReference type="KEGG" id="tet:TTHERM_01108590"/>
<sequence length="1151" mass="135915">MLVSKIYSALGNKKKAEAQKVQEQELLKAKQKEQENQIQIFTNHNQINMFIVEVMKLMKDGRYRSAISKIYSFFNSDQCIQISSVQTLKLIRRYFACLSYIIKKAKASEGKPSESKLKTLFLLLKRANELLNEQNRIILTLVLKGQSVHNDKNPNINRLSIQMELSLQDIVKMSQRSVFKGLISYDSELKNDHFDFQKHISQKNNPNAQQEIEKEEKKFDINLFDNQEDELTSTERAFKNQSQKQQEQEERKKKQIQKKKILFQTKCMIVYSLKLCQFWAFYFKQKNMISQYALSLRKALDLCNQVQGCWEDEYQKEMVNIKIEVSNFYFEQQSFNSCQKMMNKVWDNILQQFNIKQYILQNQYDLPQKQKMRIMHSFHDYISLVITVLGNMALLEEYQGNFSRLTECIKLQFWLAHNYLEGIHDDISIICSNNLKNAQKKYAEFLTEEGEILRVLDEVFGIKQEKRNKLKFNTCEDQFQEELNYKFYKKYKIEKLNKALVILHKRSKSATKEDLMKAYHLDSPKNKLMNLLKSNQEEQQLDAELQQENQVNQKQISIQLYEDQLIKNNSNNTTLSTRLSESLGSPFLTNISQNNDFLKESFLSPLQGAQFNTLGDSQEKKIMIDIIDNIKEEEDFVLSQQQAEKNQMQKIVSMNNLTPKDKLNDSSKITDKPSYTIKRRQLSFVKRPPKQIQKVQFQYGVNQPVVLTTNKYWEPQKLYSETPIIEEEKKKQQESYRKIQSENNLDEKVTEVSKKQTNQPLGLINIDKYFKEFVEKDLNSKQTNFSLDFIKQGINCIMEDERFDNKEFYDARKFIEFKLKFRQAVKDGDEELNFNRGKIGLRELVHREFLDLQDQEAIYLDFQKKKQLIKQMQDYMIRQKQTQKQTFAQRFMNHRQTLNLHNVYDTKQENERILRIKEKREQKLATLFSQKLNNNKFEMMKMQQEQSSQNQEQKSIQHYKEFAKKGINLIAESTFNNIQKSSQEIKKIIRKSSQSLQVPDQIITPQLKTQESEQKTEKRQKSPQAMQLSSISITALRKNSEISYLNINSPSSGQNQNSLLWSDCFYNKVYYNQLASSCNMFGTKQAAKKAKGIGDIASLALKMRRQNGQDATKKLFNGQEQKRIRKKTVHRNILELIKNSSSVIKKITDQI</sequence>
<organism evidence="3 4">
    <name type="scientific">Tetrahymena thermophila (strain SB210)</name>
    <dbReference type="NCBI Taxonomy" id="312017"/>
    <lineage>
        <taxon>Eukaryota</taxon>
        <taxon>Sar</taxon>
        <taxon>Alveolata</taxon>
        <taxon>Ciliophora</taxon>
        <taxon>Intramacronucleata</taxon>
        <taxon>Oligohymenophorea</taxon>
        <taxon>Hymenostomatida</taxon>
        <taxon>Tetrahymenina</taxon>
        <taxon>Tetrahymenidae</taxon>
        <taxon>Tetrahymena</taxon>
    </lineage>
</organism>
<evidence type="ECO:0000313" key="3">
    <source>
        <dbReference type="EMBL" id="EAR82557.2"/>
    </source>
</evidence>
<dbReference type="InParanoid" id="Q22B96"/>
<dbReference type="HOGENOM" id="CLU_279067_0_0_1"/>
<feature type="coiled-coil region" evidence="1">
    <location>
        <begin position="224"/>
        <end position="259"/>
    </location>
</feature>
<keyword evidence="4" id="KW-1185">Reference proteome</keyword>
<dbReference type="Proteomes" id="UP000009168">
    <property type="component" value="Unassembled WGS sequence"/>
</dbReference>
<accession>Q22B96</accession>
<protein>
    <submittedName>
        <fullName evidence="3">Uncharacterized protein</fullName>
    </submittedName>
</protein>
<evidence type="ECO:0000313" key="4">
    <source>
        <dbReference type="Proteomes" id="UP000009168"/>
    </source>
</evidence>
<proteinExistence type="predicted"/>
<gene>
    <name evidence="3" type="ORF">TTHERM_01108590</name>
</gene>
<dbReference type="EMBL" id="GG662465">
    <property type="protein sequence ID" value="EAR82557.2"/>
    <property type="molecule type" value="Genomic_DNA"/>
</dbReference>
<dbReference type="GeneID" id="7828402"/>